<dbReference type="Proteomes" id="UP000054783">
    <property type="component" value="Unassembled WGS sequence"/>
</dbReference>
<name>A0A0V0ZSR3_9BILA</name>
<proteinExistence type="predicted"/>
<protein>
    <submittedName>
        <fullName evidence="1">Uncharacterized protein</fullName>
    </submittedName>
</protein>
<dbReference type="AlphaFoldDB" id="A0A0V0ZSR3"/>
<gene>
    <name evidence="1" type="ORF">T12_6663</name>
</gene>
<reference evidence="1 2" key="1">
    <citation type="submission" date="2015-01" db="EMBL/GenBank/DDBJ databases">
        <title>Evolution of Trichinella species and genotypes.</title>
        <authorList>
            <person name="Korhonen P.K."/>
            <person name="Edoardo P."/>
            <person name="Giuseppe L.R."/>
            <person name="Gasser R.B."/>
        </authorList>
    </citation>
    <scope>NUCLEOTIDE SEQUENCE [LARGE SCALE GENOMIC DNA]</scope>
    <source>
        <strain evidence="1">ISS2496</strain>
    </source>
</reference>
<organism evidence="1 2">
    <name type="scientific">Trichinella patagoniensis</name>
    <dbReference type="NCBI Taxonomy" id="990121"/>
    <lineage>
        <taxon>Eukaryota</taxon>
        <taxon>Metazoa</taxon>
        <taxon>Ecdysozoa</taxon>
        <taxon>Nematoda</taxon>
        <taxon>Enoplea</taxon>
        <taxon>Dorylaimia</taxon>
        <taxon>Trichinellida</taxon>
        <taxon>Trichinellidae</taxon>
        <taxon>Trichinella</taxon>
    </lineage>
</organism>
<dbReference type="EMBL" id="JYDQ01000090">
    <property type="protein sequence ID" value="KRY15766.1"/>
    <property type="molecule type" value="Genomic_DNA"/>
</dbReference>
<evidence type="ECO:0000313" key="2">
    <source>
        <dbReference type="Proteomes" id="UP000054783"/>
    </source>
</evidence>
<comment type="caution">
    <text evidence="1">The sequence shown here is derived from an EMBL/GenBank/DDBJ whole genome shotgun (WGS) entry which is preliminary data.</text>
</comment>
<sequence>MRRNLSCSCSCCFILAQITRLLYKDLKIIKTFEHNCVYLDSQRPDQPYYIASIQAFKMFSRLKKGILRSVKERSRVTLNRTDCR</sequence>
<accession>A0A0V0ZSR3</accession>
<evidence type="ECO:0000313" key="1">
    <source>
        <dbReference type="EMBL" id="KRY15766.1"/>
    </source>
</evidence>
<keyword evidence="2" id="KW-1185">Reference proteome</keyword>